<evidence type="ECO:0000256" key="4">
    <source>
        <dbReference type="ARBA" id="ARBA00022692"/>
    </source>
</evidence>
<dbReference type="EMBL" id="AAZDVE040000008">
    <property type="protein sequence ID" value="EMP9432485.1"/>
    <property type="molecule type" value="Genomic_DNA"/>
</dbReference>
<proteinExistence type="inferred from homology"/>
<dbReference type="CDD" id="cd16017">
    <property type="entry name" value="LptA"/>
    <property type="match status" value="1"/>
</dbReference>
<evidence type="ECO:0000313" key="10">
    <source>
        <dbReference type="EMBL" id="EMP9432485.1"/>
    </source>
</evidence>
<dbReference type="GO" id="GO:0005886">
    <property type="term" value="C:plasma membrane"/>
    <property type="evidence" value="ECO:0007669"/>
    <property type="project" value="UniProtKB-SubCell"/>
</dbReference>
<dbReference type="Pfam" id="PF00884">
    <property type="entry name" value="Sulfatase"/>
    <property type="match status" value="1"/>
</dbReference>
<organism evidence="11">
    <name type="scientific">Providencia stuartii</name>
    <dbReference type="NCBI Taxonomy" id="588"/>
    <lineage>
        <taxon>Bacteria</taxon>
        <taxon>Pseudomonadati</taxon>
        <taxon>Pseudomonadota</taxon>
        <taxon>Gammaproteobacteria</taxon>
        <taxon>Enterobacterales</taxon>
        <taxon>Morganellaceae</taxon>
        <taxon>Providencia</taxon>
    </lineage>
</organism>
<dbReference type="PANTHER" id="PTHR30443">
    <property type="entry name" value="INNER MEMBRANE PROTEIN"/>
    <property type="match status" value="1"/>
</dbReference>
<gene>
    <name evidence="10" type="ORF">JRA39_001517</name>
    <name evidence="11" type="ORF">JRA39_004249</name>
</gene>
<dbReference type="EMBL" id="AAZDVE040000085">
    <property type="protein sequence ID" value="EMP9435099.1"/>
    <property type="molecule type" value="Genomic_DNA"/>
</dbReference>
<feature type="transmembrane region" description="Helical" evidence="8">
    <location>
        <begin position="21"/>
        <end position="41"/>
    </location>
</feature>
<protein>
    <submittedName>
        <fullName evidence="11">Phosphoethanolamine transferase</fullName>
    </submittedName>
</protein>
<evidence type="ECO:0000256" key="2">
    <source>
        <dbReference type="ARBA" id="ARBA00022475"/>
    </source>
</evidence>
<keyword evidence="3 11" id="KW-0808">Transferase</keyword>
<reference evidence="11" key="1">
    <citation type="submission" date="2024-02" db="EMBL/GenBank/DDBJ databases">
        <authorList>
            <consortium name="Clinical and Environmental Microbiology Branch: Whole genome sequencing antimicrobial resistance pathogens in the healthcare setting"/>
        </authorList>
    </citation>
    <scope>NUCLEOTIDE SEQUENCE</scope>
    <source>
        <strain evidence="11">2020GO-00142</strain>
    </source>
</reference>
<dbReference type="PANTHER" id="PTHR30443:SF4">
    <property type="entry name" value="PHOSPHOETHANOLAMINE TRANSFERASE OPGE-RELATED"/>
    <property type="match status" value="1"/>
</dbReference>
<keyword evidence="5 8" id="KW-1133">Transmembrane helix</keyword>
<feature type="transmembrane region" description="Helical" evidence="8">
    <location>
        <begin position="72"/>
        <end position="93"/>
    </location>
</feature>
<comment type="caution">
    <text evidence="11">The sequence shown here is derived from an EMBL/GenBank/DDBJ whole genome shotgun (WGS) entry which is preliminary data.</text>
</comment>
<keyword evidence="2" id="KW-1003">Cell membrane</keyword>
<dbReference type="InterPro" id="IPR000917">
    <property type="entry name" value="Sulfatase_N"/>
</dbReference>
<evidence type="ECO:0000256" key="3">
    <source>
        <dbReference type="ARBA" id="ARBA00022679"/>
    </source>
</evidence>
<feature type="domain" description="Sulfatase N-terminal" evidence="9">
    <location>
        <begin position="211"/>
        <end position="485"/>
    </location>
</feature>
<evidence type="ECO:0000256" key="5">
    <source>
        <dbReference type="ARBA" id="ARBA00022989"/>
    </source>
</evidence>
<evidence type="ECO:0000256" key="7">
    <source>
        <dbReference type="ARBA" id="ARBA00038481"/>
    </source>
</evidence>
<sequence length="525" mass="60248">MKHPRLSEWYKNKLQDKIVKIKNLLIYIIPLIILIISSKLMLKGSGYAHPTPRDITLVCALYIILYASKKAYVWIGIPIAILYAIYTPIGLTFDKPTYQYFASVIATDAIEGIEFFTQISIVNYFYAILIIIGILAFKKLCSKLNINYYRNKTLMIVLVIIALINQSPFEYFYNVYESATKVKEEIITLRDFTKSSEWGKSTLDNNQHYDDYVLIIGESVRRDYMGIYGYPINNTPFLNRVNSTIIDGLNSADNNTIGSLRLMLTLSDKETVKPNYGLNIVGLAKSAGFKTYWISNQGYIGQHDTPITFIAKHADVKRFNKLGAFNSNDESDFSLIPLFKKELTSPTQKKQKRLFIIHLYGSHPNPCGRIEDYDNPFTTKDIKYHNISCYVASINKTDEVIEAIYSLLEKQYKQKDRTFSVIYFADHGLSHQDTEEQIKIMHGKTKYAYRVPLIQLSSDQVSTQYIIAKKSGMMFINGLASWLGISNPHLKESYHLFTPESDEEDFGLSEKLEARMDDAINIQEK</sequence>
<keyword evidence="4 8" id="KW-0812">Transmembrane</keyword>
<dbReference type="InterPro" id="IPR017850">
    <property type="entry name" value="Alkaline_phosphatase_core_sf"/>
</dbReference>
<dbReference type="AlphaFoldDB" id="A0AAI9I3G8"/>
<dbReference type="InterPro" id="IPR040423">
    <property type="entry name" value="PEA_transferase"/>
</dbReference>
<evidence type="ECO:0000259" key="9">
    <source>
        <dbReference type="Pfam" id="PF00884"/>
    </source>
</evidence>
<evidence type="ECO:0000256" key="8">
    <source>
        <dbReference type="SAM" id="Phobius"/>
    </source>
</evidence>
<comment type="similarity">
    <text evidence="7">Belongs to the phosphoethanolamine transferase family.</text>
</comment>
<evidence type="ECO:0000313" key="11">
    <source>
        <dbReference type="EMBL" id="EMP9435099.1"/>
    </source>
</evidence>
<name>A0AAI9I3G8_PROST</name>
<evidence type="ECO:0000256" key="1">
    <source>
        <dbReference type="ARBA" id="ARBA00004651"/>
    </source>
</evidence>
<evidence type="ECO:0000256" key="6">
    <source>
        <dbReference type="ARBA" id="ARBA00023136"/>
    </source>
</evidence>
<feature type="transmembrane region" description="Helical" evidence="8">
    <location>
        <begin position="124"/>
        <end position="141"/>
    </location>
</feature>
<dbReference type="InterPro" id="IPR058130">
    <property type="entry name" value="PEA_transf_C"/>
</dbReference>
<dbReference type="SUPFAM" id="SSF53649">
    <property type="entry name" value="Alkaline phosphatase-like"/>
    <property type="match status" value="1"/>
</dbReference>
<accession>A0AAI9I3G8</accession>
<feature type="transmembrane region" description="Helical" evidence="8">
    <location>
        <begin position="153"/>
        <end position="173"/>
    </location>
</feature>
<dbReference type="Gene3D" id="3.40.720.10">
    <property type="entry name" value="Alkaline Phosphatase, subunit A"/>
    <property type="match status" value="1"/>
</dbReference>
<dbReference type="GO" id="GO:0016776">
    <property type="term" value="F:phosphotransferase activity, phosphate group as acceptor"/>
    <property type="evidence" value="ECO:0007669"/>
    <property type="project" value="TreeGrafter"/>
</dbReference>
<keyword evidence="6 8" id="KW-0472">Membrane</keyword>
<dbReference type="GO" id="GO:0009244">
    <property type="term" value="P:lipopolysaccharide core region biosynthetic process"/>
    <property type="evidence" value="ECO:0007669"/>
    <property type="project" value="TreeGrafter"/>
</dbReference>
<feature type="transmembrane region" description="Helical" evidence="8">
    <location>
        <begin position="47"/>
        <end position="65"/>
    </location>
</feature>
<comment type="subcellular location">
    <subcellularLocation>
        <location evidence="1">Cell membrane</location>
        <topology evidence="1">Multi-pass membrane protein</topology>
    </subcellularLocation>
</comment>